<evidence type="ECO:0000313" key="3">
    <source>
        <dbReference type="Proteomes" id="UP001321473"/>
    </source>
</evidence>
<proteinExistence type="predicted"/>
<feature type="compositionally biased region" description="Low complexity" evidence="1">
    <location>
        <begin position="63"/>
        <end position="83"/>
    </location>
</feature>
<protein>
    <submittedName>
        <fullName evidence="2">Uncharacterized protein</fullName>
    </submittedName>
</protein>
<evidence type="ECO:0000256" key="1">
    <source>
        <dbReference type="SAM" id="MobiDB-lite"/>
    </source>
</evidence>
<dbReference type="PANTHER" id="PTHR46579:SF1">
    <property type="entry name" value="F5_8 TYPE C DOMAIN-CONTAINING PROTEIN"/>
    <property type="match status" value="1"/>
</dbReference>
<dbReference type="Proteomes" id="UP001321473">
    <property type="component" value="Unassembled WGS sequence"/>
</dbReference>
<dbReference type="PANTHER" id="PTHR46579">
    <property type="entry name" value="F5/8 TYPE C DOMAIN-CONTAINING PROTEIN-RELATED"/>
    <property type="match status" value="1"/>
</dbReference>
<keyword evidence="3" id="KW-1185">Reference proteome</keyword>
<feature type="compositionally biased region" description="Acidic residues" evidence="1">
    <location>
        <begin position="100"/>
        <end position="109"/>
    </location>
</feature>
<feature type="compositionally biased region" description="Low complexity" evidence="1">
    <location>
        <begin position="42"/>
        <end position="55"/>
    </location>
</feature>
<evidence type="ECO:0000313" key="2">
    <source>
        <dbReference type="EMBL" id="KAK8762971.1"/>
    </source>
</evidence>
<reference evidence="2 3" key="1">
    <citation type="journal article" date="2023" name="Arcadia Sci">
        <title>De novo assembly of a long-read Amblyomma americanum tick genome.</title>
        <authorList>
            <person name="Chou S."/>
            <person name="Poskanzer K.E."/>
            <person name="Rollins M."/>
            <person name="Thuy-Boun P.S."/>
        </authorList>
    </citation>
    <scope>NUCLEOTIDE SEQUENCE [LARGE SCALE GENOMIC DNA]</scope>
    <source>
        <strain evidence="2">F_SG_1</strain>
        <tissue evidence="2">Salivary glands</tissue>
    </source>
</reference>
<organism evidence="2 3">
    <name type="scientific">Amblyomma americanum</name>
    <name type="common">Lone star tick</name>
    <dbReference type="NCBI Taxonomy" id="6943"/>
    <lineage>
        <taxon>Eukaryota</taxon>
        <taxon>Metazoa</taxon>
        <taxon>Ecdysozoa</taxon>
        <taxon>Arthropoda</taxon>
        <taxon>Chelicerata</taxon>
        <taxon>Arachnida</taxon>
        <taxon>Acari</taxon>
        <taxon>Parasitiformes</taxon>
        <taxon>Ixodida</taxon>
        <taxon>Ixodoidea</taxon>
        <taxon>Ixodidae</taxon>
        <taxon>Amblyomminae</taxon>
        <taxon>Amblyomma</taxon>
    </lineage>
</organism>
<dbReference type="EMBL" id="JARKHS020029650">
    <property type="protein sequence ID" value="KAK8762971.1"/>
    <property type="molecule type" value="Genomic_DNA"/>
</dbReference>
<gene>
    <name evidence="2" type="ORF">V5799_034420</name>
</gene>
<dbReference type="AlphaFoldDB" id="A0AAQ4DKI1"/>
<accession>A0AAQ4DKI1</accession>
<sequence length="418" mass="46739">MDGDVTKKRRKRYFYKDEPFVVPKTTLYRRQQEVRLRAQHCASSTSAASAANDGDVNGGGVVGDLLNLPSGEQPAAEQAAQPASPTLSAHDEQAGGSSYADDEDLFQTDDFDRLGETPEDSSSMSGETENDDGEREFLASDFVELEAAILPGSTTTKAAAIIMIMAFVVTHGLTWEALNDLLRLIDGLFGFKGDVLPRSKFVFRKLWSSRKERLVKRFFYCDTCGSVLVSVPGMSSMRCPDCEQTLSNRSTLVSSGERRPVTMAKVDRRLLAIKPPHSFTRLPRSLKDKCHWKASEWRHWLLFYALPCCLGILPQRYLNHFALLVEAIFTLLLEELTLQQINHAGRLLEDFVSRMPALYGARLMTFNVHQLLHLAKAAKNFGPLWAHSAFVFETGSAMVEMVDFDSPYFLTSSQFFAP</sequence>
<comment type="caution">
    <text evidence="2">The sequence shown here is derived from an EMBL/GenBank/DDBJ whole genome shotgun (WGS) entry which is preliminary data.</text>
</comment>
<feature type="region of interest" description="Disordered" evidence="1">
    <location>
        <begin position="35"/>
        <end position="133"/>
    </location>
</feature>
<name>A0AAQ4DKI1_AMBAM</name>